<organism evidence="1 2">
    <name type="scientific">Colletotrichum phormii</name>
    <dbReference type="NCBI Taxonomy" id="359342"/>
    <lineage>
        <taxon>Eukaryota</taxon>
        <taxon>Fungi</taxon>
        <taxon>Dikarya</taxon>
        <taxon>Ascomycota</taxon>
        <taxon>Pezizomycotina</taxon>
        <taxon>Sordariomycetes</taxon>
        <taxon>Hypocreomycetidae</taxon>
        <taxon>Glomerellales</taxon>
        <taxon>Glomerellaceae</taxon>
        <taxon>Colletotrichum</taxon>
        <taxon>Colletotrichum acutatum species complex</taxon>
    </lineage>
</organism>
<sequence>MMPGQRTRLSKRCVDFPSRTDTSSFWRPAGSRQPQTCLALLERLTTHDTRHTTHDTRHTTHDVDVTATARATAKQKRLGFYPSCVYQLFRFSVRCSDTVDTNVLCDTTCLCWFFNHTFGLPLLLTHLRVHFDCPKVGNWGHPVGCRSGTAHRIFYVHAARESYRYKGNKSSSR</sequence>
<gene>
    <name evidence="1" type="ORF">BDP81DRAFT_46887</name>
</gene>
<evidence type="ECO:0000313" key="1">
    <source>
        <dbReference type="EMBL" id="KAK1635213.1"/>
    </source>
</evidence>
<dbReference type="GeneID" id="85479362"/>
<evidence type="ECO:0000313" key="2">
    <source>
        <dbReference type="Proteomes" id="UP001243989"/>
    </source>
</evidence>
<dbReference type="RefSeq" id="XP_060443820.1">
    <property type="nucleotide sequence ID" value="XM_060594500.1"/>
</dbReference>
<dbReference type="AlphaFoldDB" id="A0AAJ0EDY2"/>
<dbReference type="EMBL" id="JAHMHQ010000013">
    <property type="protein sequence ID" value="KAK1635213.1"/>
    <property type="molecule type" value="Genomic_DNA"/>
</dbReference>
<accession>A0AAJ0EDY2</accession>
<comment type="caution">
    <text evidence="1">The sequence shown here is derived from an EMBL/GenBank/DDBJ whole genome shotgun (WGS) entry which is preliminary data.</text>
</comment>
<name>A0AAJ0EDY2_9PEZI</name>
<reference evidence="1" key="1">
    <citation type="submission" date="2021-06" db="EMBL/GenBank/DDBJ databases">
        <title>Comparative genomics, transcriptomics and evolutionary studies reveal genomic signatures of adaptation to plant cell wall in hemibiotrophic fungi.</title>
        <authorList>
            <consortium name="DOE Joint Genome Institute"/>
            <person name="Baroncelli R."/>
            <person name="Diaz J.F."/>
            <person name="Benocci T."/>
            <person name="Peng M."/>
            <person name="Battaglia E."/>
            <person name="Haridas S."/>
            <person name="Andreopoulos W."/>
            <person name="Labutti K."/>
            <person name="Pangilinan J."/>
            <person name="Floch G.L."/>
            <person name="Makela M.R."/>
            <person name="Henrissat B."/>
            <person name="Grigoriev I.V."/>
            <person name="Crouch J.A."/>
            <person name="De Vries R.P."/>
            <person name="Sukno S.A."/>
            <person name="Thon M.R."/>
        </authorList>
    </citation>
    <scope>NUCLEOTIDE SEQUENCE</scope>
    <source>
        <strain evidence="1">CBS 102054</strain>
    </source>
</reference>
<dbReference type="Proteomes" id="UP001243989">
    <property type="component" value="Unassembled WGS sequence"/>
</dbReference>
<keyword evidence="2" id="KW-1185">Reference proteome</keyword>
<proteinExistence type="predicted"/>
<protein>
    <submittedName>
        <fullName evidence="1">Uncharacterized protein</fullName>
    </submittedName>
</protein>